<dbReference type="InterPro" id="IPR000425">
    <property type="entry name" value="MIP"/>
</dbReference>
<protein>
    <recommendedName>
        <fullName evidence="10">Aquaporin AQPAn.G</fullName>
    </recommendedName>
</protein>
<evidence type="ECO:0000256" key="4">
    <source>
        <dbReference type="ARBA" id="ARBA00022989"/>
    </source>
</evidence>
<feature type="transmembrane region" description="Helical" evidence="7">
    <location>
        <begin position="194"/>
        <end position="214"/>
    </location>
</feature>
<evidence type="ECO:0000256" key="1">
    <source>
        <dbReference type="ARBA" id="ARBA00004141"/>
    </source>
</evidence>
<feature type="transmembrane region" description="Helical" evidence="7">
    <location>
        <begin position="115"/>
        <end position="136"/>
    </location>
</feature>
<dbReference type="AlphaFoldDB" id="A0AAV8XRI9"/>
<dbReference type="PANTHER" id="PTHR19139">
    <property type="entry name" value="AQUAPORIN TRANSPORTER"/>
    <property type="match status" value="1"/>
</dbReference>
<accession>A0AAV8XRI9</accession>
<evidence type="ECO:0000256" key="3">
    <source>
        <dbReference type="ARBA" id="ARBA00022692"/>
    </source>
</evidence>
<gene>
    <name evidence="8" type="ORF">NQ318_004248</name>
</gene>
<dbReference type="Pfam" id="PF00230">
    <property type="entry name" value="MIP"/>
    <property type="match status" value="1"/>
</dbReference>
<dbReference type="Gene3D" id="1.20.1080.10">
    <property type="entry name" value="Glycerol uptake facilitator protein"/>
    <property type="match status" value="1"/>
</dbReference>
<dbReference type="InterPro" id="IPR034294">
    <property type="entry name" value="Aquaporin_transptr"/>
</dbReference>
<sequence>MTTDSVECQMLQREMKQQVENMGNFQETLGINELKEKNGTIWKALLAEFLGNFLLNFFGCASVISFSDQPHSLILIALTFGLTIFIVVQALGHVSGAHINPAVTAGMLATANIPIIKGVLYIIVQCLGALAGSAVLKSLTPESLHGGGLGNTQIKEILSPVQGFGMEFFLGFVLVLTVCGVCDQNRPEAKPAGPLAIGLSVALGHLAAIDYTGSSMNPARSFGSAVIANNWTNHWIYWVGPILGGVAAALLYKKRLPSAQFRTTEDHRKIHDCGYRRKRGKTHFSQKKKIHKYFTSWFQNFL</sequence>
<dbReference type="InterPro" id="IPR023271">
    <property type="entry name" value="Aquaporin-like"/>
</dbReference>
<proteinExistence type="inferred from homology"/>
<comment type="caution">
    <text evidence="8">The sequence shown here is derived from an EMBL/GenBank/DDBJ whole genome shotgun (WGS) entry which is preliminary data.</text>
</comment>
<evidence type="ECO:0000313" key="8">
    <source>
        <dbReference type="EMBL" id="KAJ8941129.1"/>
    </source>
</evidence>
<evidence type="ECO:0000256" key="2">
    <source>
        <dbReference type="ARBA" id="ARBA00006175"/>
    </source>
</evidence>
<keyword evidence="3 6" id="KW-0812">Transmembrane</keyword>
<evidence type="ECO:0008006" key="10">
    <source>
        <dbReference type="Google" id="ProtNLM"/>
    </source>
</evidence>
<keyword evidence="6" id="KW-0813">Transport</keyword>
<dbReference type="GO" id="GO:0005886">
    <property type="term" value="C:plasma membrane"/>
    <property type="evidence" value="ECO:0007669"/>
    <property type="project" value="TreeGrafter"/>
</dbReference>
<evidence type="ECO:0000256" key="7">
    <source>
        <dbReference type="SAM" id="Phobius"/>
    </source>
</evidence>
<name>A0AAV8XRI9_9CUCU</name>
<keyword evidence="9" id="KW-1185">Reference proteome</keyword>
<reference evidence="8" key="1">
    <citation type="journal article" date="2023" name="Insect Mol. Biol.">
        <title>Genome sequencing provides insights into the evolution of gene families encoding plant cell wall-degrading enzymes in longhorned beetles.</title>
        <authorList>
            <person name="Shin N.R."/>
            <person name="Okamura Y."/>
            <person name="Kirsch R."/>
            <person name="Pauchet Y."/>
        </authorList>
    </citation>
    <scope>NUCLEOTIDE SEQUENCE</scope>
    <source>
        <strain evidence="8">AMC_N1</strain>
    </source>
</reference>
<dbReference type="FunFam" id="1.20.1080.10:FF:000023">
    <property type="entry name" value="Prip, isoform A"/>
    <property type="match status" value="1"/>
</dbReference>
<dbReference type="GO" id="GO:0015267">
    <property type="term" value="F:channel activity"/>
    <property type="evidence" value="ECO:0007669"/>
    <property type="project" value="InterPro"/>
</dbReference>
<keyword evidence="5 7" id="KW-0472">Membrane</keyword>
<dbReference type="CDD" id="cd00333">
    <property type="entry name" value="MIP"/>
    <property type="match status" value="1"/>
</dbReference>
<dbReference type="PRINTS" id="PR00783">
    <property type="entry name" value="MINTRINSICP"/>
</dbReference>
<dbReference type="NCBIfam" id="TIGR00861">
    <property type="entry name" value="MIP"/>
    <property type="match status" value="1"/>
</dbReference>
<feature type="transmembrane region" description="Helical" evidence="7">
    <location>
        <begin position="164"/>
        <end position="182"/>
    </location>
</feature>
<dbReference type="EMBL" id="JAPWTK010000386">
    <property type="protein sequence ID" value="KAJ8941129.1"/>
    <property type="molecule type" value="Genomic_DNA"/>
</dbReference>
<feature type="transmembrane region" description="Helical" evidence="7">
    <location>
        <begin position="73"/>
        <end position="94"/>
    </location>
</feature>
<evidence type="ECO:0000313" key="9">
    <source>
        <dbReference type="Proteomes" id="UP001162162"/>
    </source>
</evidence>
<comment type="similarity">
    <text evidence="2 6">Belongs to the MIP/aquaporin (TC 1.A.8) family.</text>
</comment>
<feature type="transmembrane region" description="Helical" evidence="7">
    <location>
        <begin position="45"/>
        <end position="67"/>
    </location>
</feature>
<evidence type="ECO:0000256" key="6">
    <source>
        <dbReference type="RuleBase" id="RU000477"/>
    </source>
</evidence>
<feature type="transmembrane region" description="Helical" evidence="7">
    <location>
        <begin position="234"/>
        <end position="252"/>
    </location>
</feature>
<evidence type="ECO:0000256" key="5">
    <source>
        <dbReference type="ARBA" id="ARBA00023136"/>
    </source>
</evidence>
<dbReference type="Proteomes" id="UP001162162">
    <property type="component" value="Unassembled WGS sequence"/>
</dbReference>
<dbReference type="SUPFAM" id="SSF81338">
    <property type="entry name" value="Aquaporin-like"/>
    <property type="match status" value="1"/>
</dbReference>
<organism evidence="8 9">
    <name type="scientific">Aromia moschata</name>
    <dbReference type="NCBI Taxonomy" id="1265417"/>
    <lineage>
        <taxon>Eukaryota</taxon>
        <taxon>Metazoa</taxon>
        <taxon>Ecdysozoa</taxon>
        <taxon>Arthropoda</taxon>
        <taxon>Hexapoda</taxon>
        <taxon>Insecta</taxon>
        <taxon>Pterygota</taxon>
        <taxon>Neoptera</taxon>
        <taxon>Endopterygota</taxon>
        <taxon>Coleoptera</taxon>
        <taxon>Polyphaga</taxon>
        <taxon>Cucujiformia</taxon>
        <taxon>Chrysomeloidea</taxon>
        <taxon>Cerambycidae</taxon>
        <taxon>Cerambycinae</taxon>
        <taxon>Callichromatini</taxon>
        <taxon>Aromia</taxon>
    </lineage>
</organism>
<keyword evidence="4 7" id="KW-1133">Transmembrane helix</keyword>
<dbReference type="PANTHER" id="PTHR19139:SF199">
    <property type="entry name" value="MIP17260P"/>
    <property type="match status" value="1"/>
</dbReference>
<comment type="subcellular location">
    <subcellularLocation>
        <location evidence="1">Membrane</location>
        <topology evidence="1">Multi-pass membrane protein</topology>
    </subcellularLocation>
</comment>